<dbReference type="EMBL" id="QJKJ01014451">
    <property type="protein sequence ID" value="RDX64291.1"/>
    <property type="molecule type" value="Genomic_DNA"/>
</dbReference>
<dbReference type="OrthoDB" id="1397097at2759"/>
<name>A0A371EE33_MUCPR</name>
<dbReference type="PANTHER" id="PTHR48258">
    <property type="entry name" value="DUF4218 DOMAIN-CONTAINING PROTEIN-RELATED"/>
    <property type="match status" value="1"/>
</dbReference>
<dbReference type="PANTHER" id="PTHR48258:SF9">
    <property type="entry name" value="OS01G0348150 PROTEIN"/>
    <property type="match status" value="1"/>
</dbReference>
<sequence length="112" mass="13092">MVIHDVLLKNQGHKPSKYTLKFMKLSLLCQLEMYITKEAIAFCTWYMSLVEFEGVPKSHHEGRCGGNGRRDVIVKSMGWEQVLQERLYVLNNTKEVQPCLYAHQHMLKKKNP</sequence>
<evidence type="ECO:0008006" key="3">
    <source>
        <dbReference type="Google" id="ProtNLM"/>
    </source>
</evidence>
<reference evidence="1" key="1">
    <citation type="submission" date="2018-05" db="EMBL/GenBank/DDBJ databases">
        <title>Draft genome of Mucuna pruriens seed.</title>
        <authorList>
            <person name="Nnadi N.E."/>
            <person name="Vos R."/>
            <person name="Hasami M.H."/>
            <person name="Devisetty U.K."/>
            <person name="Aguiy J.C."/>
        </authorList>
    </citation>
    <scope>NUCLEOTIDE SEQUENCE [LARGE SCALE GENOMIC DNA]</scope>
    <source>
        <strain evidence="1">JCA_2017</strain>
    </source>
</reference>
<feature type="non-terminal residue" evidence="1">
    <location>
        <position position="1"/>
    </location>
</feature>
<proteinExistence type="predicted"/>
<evidence type="ECO:0000313" key="2">
    <source>
        <dbReference type="Proteomes" id="UP000257109"/>
    </source>
</evidence>
<gene>
    <name evidence="1" type="ORF">CR513_57169</name>
</gene>
<evidence type="ECO:0000313" key="1">
    <source>
        <dbReference type="EMBL" id="RDX64291.1"/>
    </source>
</evidence>
<comment type="caution">
    <text evidence="1">The sequence shown here is derived from an EMBL/GenBank/DDBJ whole genome shotgun (WGS) entry which is preliminary data.</text>
</comment>
<accession>A0A371EE33</accession>
<keyword evidence="2" id="KW-1185">Reference proteome</keyword>
<dbReference type="Proteomes" id="UP000257109">
    <property type="component" value="Unassembled WGS sequence"/>
</dbReference>
<dbReference type="AlphaFoldDB" id="A0A371EE33"/>
<organism evidence="1 2">
    <name type="scientific">Mucuna pruriens</name>
    <name type="common">Velvet bean</name>
    <name type="synonym">Dolichos pruriens</name>
    <dbReference type="NCBI Taxonomy" id="157652"/>
    <lineage>
        <taxon>Eukaryota</taxon>
        <taxon>Viridiplantae</taxon>
        <taxon>Streptophyta</taxon>
        <taxon>Embryophyta</taxon>
        <taxon>Tracheophyta</taxon>
        <taxon>Spermatophyta</taxon>
        <taxon>Magnoliopsida</taxon>
        <taxon>eudicotyledons</taxon>
        <taxon>Gunneridae</taxon>
        <taxon>Pentapetalae</taxon>
        <taxon>rosids</taxon>
        <taxon>fabids</taxon>
        <taxon>Fabales</taxon>
        <taxon>Fabaceae</taxon>
        <taxon>Papilionoideae</taxon>
        <taxon>50 kb inversion clade</taxon>
        <taxon>NPAAA clade</taxon>
        <taxon>indigoferoid/millettioid clade</taxon>
        <taxon>Phaseoleae</taxon>
        <taxon>Mucuna</taxon>
    </lineage>
</organism>
<protein>
    <recommendedName>
        <fullName evidence="3">DUF4218 domain-containing protein</fullName>
    </recommendedName>
</protein>